<reference evidence="2" key="2">
    <citation type="submission" date="2020-05" db="EMBL/GenBank/DDBJ databases">
        <authorList>
            <person name="Kim H.-S."/>
            <person name="Proctor R.H."/>
            <person name="Brown D.W."/>
        </authorList>
    </citation>
    <scope>NUCLEOTIDE SEQUENCE</scope>
    <source>
        <strain evidence="2">NRRL 22465</strain>
    </source>
</reference>
<feature type="transmembrane region" description="Helical" evidence="1">
    <location>
        <begin position="268"/>
        <end position="286"/>
    </location>
</feature>
<reference evidence="2" key="1">
    <citation type="journal article" date="2020" name="BMC Genomics">
        <title>Correction to: Identification and distribution of gene clusters required for synthesis of sphingolipid metabolism inhibitors in diverse species of the filamentous fungus Fusarium.</title>
        <authorList>
            <person name="Kim H.S."/>
            <person name="Lohmar J.M."/>
            <person name="Busman M."/>
            <person name="Brown D.W."/>
            <person name="Naumann T.A."/>
            <person name="Divon H.H."/>
            <person name="Lysoe E."/>
            <person name="Uhlig S."/>
            <person name="Proctor R.H."/>
        </authorList>
    </citation>
    <scope>NUCLEOTIDE SEQUENCE</scope>
    <source>
        <strain evidence="2">NRRL 22465</strain>
    </source>
</reference>
<evidence type="ECO:0000256" key="1">
    <source>
        <dbReference type="SAM" id="Phobius"/>
    </source>
</evidence>
<evidence type="ECO:0000313" key="2">
    <source>
        <dbReference type="EMBL" id="KAF4974252.1"/>
    </source>
</evidence>
<dbReference type="Proteomes" id="UP000635477">
    <property type="component" value="Unassembled WGS sequence"/>
</dbReference>
<keyword evidence="1" id="KW-0472">Membrane</keyword>
<organism evidence="2 3">
    <name type="scientific">Fusarium zealandicum</name>
    <dbReference type="NCBI Taxonomy" id="1053134"/>
    <lineage>
        <taxon>Eukaryota</taxon>
        <taxon>Fungi</taxon>
        <taxon>Dikarya</taxon>
        <taxon>Ascomycota</taxon>
        <taxon>Pezizomycotina</taxon>
        <taxon>Sordariomycetes</taxon>
        <taxon>Hypocreomycetidae</taxon>
        <taxon>Hypocreales</taxon>
        <taxon>Nectriaceae</taxon>
        <taxon>Fusarium</taxon>
        <taxon>Fusarium staphyleae species complex</taxon>
    </lineage>
</organism>
<dbReference type="EMBL" id="JABEYC010000785">
    <property type="protein sequence ID" value="KAF4974252.1"/>
    <property type="molecule type" value="Genomic_DNA"/>
</dbReference>
<dbReference type="AlphaFoldDB" id="A0A8H4UD97"/>
<gene>
    <name evidence="2" type="ORF">FZEAL_8832</name>
</gene>
<evidence type="ECO:0000313" key="3">
    <source>
        <dbReference type="Proteomes" id="UP000635477"/>
    </source>
</evidence>
<proteinExistence type="predicted"/>
<feature type="transmembrane region" description="Helical" evidence="1">
    <location>
        <begin position="236"/>
        <end position="256"/>
    </location>
</feature>
<dbReference type="OrthoDB" id="5079013at2759"/>
<accession>A0A8H4UD97</accession>
<name>A0A8H4UD97_9HYPO</name>
<protein>
    <submittedName>
        <fullName evidence="2">Uncharacterized protein</fullName>
    </submittedName>
</protein>
<keyword evidence="3" id="KW-1185">Reference proteome</keyword>
<sequence length="311" mass="34118">MPLANVSNAACRPPSTADALTAQRGIQGASQTDVEAAARDLANHQVEEGGKGPTTPGDCSELTRPTKGWLQLAALKGRDPTHIIIRRFTALAALSLDLEADHIERLGNNLKQMVQANDDGVEEFNDNMMSRLGRYRRALVLVQSFREVLSFDDPNSALLDNVLSSARASFCERQPLHLDASDDDWASLFSVDKLEQMITFWPHRPCAQRLLQRFGPKPEASGELELTRIPWGYARFAIIGIFNCFVGVFVAAPIAIQALGVTTPVGEVMVYLAFVIVAGFLIQTLVDGFTKQLLVYLTYAGVMAAIMRQRS</sequence>
<keyword evidence="1" id="KW-0812">Transmembrane</keyword>
<comment type="caution">
    <text evidence="2">The sequence shown here is derived from an EMBL/GenBank/DDBJ whole genome shotgun (WGS) entry which is preliminary data.</text>
</comment>
<keyword evidence="1" id="KW-1133">Transmembrane helix</keyword>